<evidence type="ECO:0000313" key="7">
    <source>
        <dbReference type="WBParaSite" id="ACAC_0000027001-mRNA-1"/>
    </source>
</evidence>
<dbReference type="Proteomes" id="UP000035642">
    <property type="component" value="Unassembled WGS sequence"/>
</dbReference>
<evidence type="ECO:0000313" key="6">
    <source>
        <dbReference type="Proteomes" id="UP000035642"/>
    </source>
</evidence>
<dbReference type="AlphaFoldDB" id="A0A0K0CT94"/>
<evidence type="ECO:0000256" key="5">
    <source>
        <dbReference type="SAM" id="Coils"/>
    </source>
</evidence>
<dbReference type="Gene3D" id="1.25.40.10">
    <property type="entry name" value="Tetratricopeptide repeat domain"/>
    <property type="match status" value="1"/>
</dbReference>
<keyword evidence="6" id="KW-1185">Reference proteome</keyword>
<feature type="coiled-coil region" evidence="5">
    <location>
        <begin position="30"/>
        <end position="57"/>
    </location>
</feature>
<proteinExistence type="inferred from homology"/>
<dbReference type="WBParaSite" id="ACAC_0000027001-mRNA-1">
    <property type="protein sequence ID" value="ACAC_0000027001-mRNA-1"/>
    <property type="gene ID" value="ACAC_0000027001"/>
</dbReference>
<dbReference type="InterPro" id="IPR033891">
    <property type="entry name" value="TTC38"/>
</dbReference>
<reference evidence="7" key="2">
    <citation type="submission" date="2017-02" db="UniProtKB">
        <authorList>
            <consortium name="WormBaseParasite"/>
        </authorList>
    </citation>
    <scope>IDENTIFICATION</scope>
</reference>
<protein>
    <recommendedName>
        <fullName evidence="2">Tetratricopeptide repeat protein 38</fullName>
    </recommendedName>
</protein>
<name>A0A0K0CT94_ANGCA</name>
<keyword evidence="4" id="KW-0802">TPR repeat</keyword>
<dbReference type="PANTHER" id="PTHR16263:SF4">
    <property type="entry name" value="TETRATRICOPEPTIDE REPEAT PROTEIN 38"/>
    <property type="match status" value="1"/>
</dbReference>
<dbReference type="SUPFAM" id="SSF48452">
    <property type="entry name" value="TPR-like"/>
    <property type="match status" value="1"/>
</dbReference>
<organism evidence="6 7">
    <name type="scientific">Angiostrongylus cantonensis</name>
    <name type="common">Rat lungworm</name>
    <dbReference type="NCBI Taxonomy" id="6313"/>
    <lineage>
        <taxon>Eukaryota</taxon>
        <taxon>Metazoa</taxon>
        <taxon>Ecdysozoa</taxon>
        <taxon>Nematoda</taxon>
        <taxon>Chromadorea</taxon>
        <taxon>Rhabditida</taxon>
        <taxon>Rhabditina</taxon>
        <taxon>Rhabditomorpha</taxon>
        <taxon>Strongyloidea</taxon>
        <taxon>Metastrongylidae</taxon>
        <taxon>Angiostrongylus</taxon>
    </lineage>
</organism>
<accession>A0A0K0CT94</accession>
<comment type="similarity">
    <text evidence="1">Belongs to the TTC38 family.</text>
</comment>
<keyword evidence="3" id="KW-0677">Repeat</keyword>
<reference evidence="6" key="1">
    <citation type="submission" date="2012-09" db="EMBL/GenBank/DDBJ databases">
        <authorList>
            <person name="Martin A.A."/>
        </authorList>
    </citation>
    <scope>NUCLEOTIDE SEQUENCE</scope>
</reference>
<evidence type="ECO:0000256" key="2">
    <source>
        <dbReference type="ARBA" id="ARBA00019992"/>
    </source>
</evidence>
<keyword evidence="5" id="KW-0175">Coiled coil</keyword>
<dbReference type="PANTHER" id="PTHR16263">
    <property type="entry name" value="TETRATRICOPEPTIDE REPEAT PROTEIN 38"/>
    <property type="match status" value="1"/>
</dbReference>
<evidence type="ECO:0000256" key="4">
    <source>
        <dbReference type="ARBA" id="ARBA00022803"/>
    </source>
</evidence>
<dbReference type="InterPro" id="IPR011990">
    <property type="entry name" value="TPR-like_helical_dom_sf"/>
</dbReference>
<sequence length="323" mass="36462">MKVADSKAVLPRAFLLGLESLGTGTCTRVNSVYKAELEQLQADAASYANEREQQHAKAVLLWGEGKMKEATNTWEQILAYYPTDLMAIKFSHDAYFFMGDAKGKRDSIQAVIGKQKSSEPCYSYLHGMLAFGLEECKQYDQAEKEAMKALSLNRFDAWATHARAHVMEMQGRINEGIHFMESTVDYWRVSFNKDTNEICERAKKSGSLLDFVDASSILWRLELEGVDVGKRCDLPVSLNYDVDNAKISREVGIALYEGMILYGRGQYDEAVEKMLPIRHDIYRIGGSNAQIVDRVANHTDELITDVRIKLNETTVVVNDLHIV</sequence>
<evidence type="ECO:0000256" key="1">
    <source>
        <dbReference type="ARBA" id="ARBA00005857"/>
    </source>
</evidence>
<evidence type="ECO:0000256" key="3">
    <source>
        <dbReference type="ARBA" id="ARBA00022737"/>
    </source>
</evidence>